<dbReference type="PANTHER" id="PTHR43386:SF25">
    <property type="entry name" value="PEPTIDE ABC TRANSPORTER PERMEASE PROTEIN"/>
    <property type="match status" value="1"/>
</dbReference>
<proteinExistence type="inferred from homology"/>
<feature type="domain" description="ABC transmembrane type-1" evidence="8">
    <location>
        <begin position="75"/>
        <end position="264"/>
    </location>
</feature>
<evidence type="ECO:0000256" key="7">
    <source>
        <dbReference type="RuleBase" id="RU363032"/>
    </source>
</evidence>
<evidence type="ECO:0000256" key="4">
    <source>
        <dbReference type="ARBA" id="ARBA00022692"/>
    </source>
</evidence>
<feature type="transmembrane region" description="Helical" evidence="7">
    <location>
        <begin position="195"/>
        <end position="221"/>
    </location>
</feature>
<dbReference type="SUPFAM" id="SSF161098">
    <property type="entry name" value="MetI-like"/>
    <property type="match status" value="1"/>
</dbReference>
<dbReference type="Pfam" id="PF00528">
    <property type="entry name" value="BPD_transp_1"/>
    <property type="match status" value="1"/>
</dbReference>
<evidence type="ECO:0000313" key="10">
    <source>
        <dbReference type="Proteomes" id="UP000265742"/>
    </source>
</evidence>
<dbReference type="EMBL" id="QXTG01000001">
    <property type="protein sequence ID" value="RIX30434.1"/>
    <property type="molecule type" value="Genomic_DNA"/>
</dbReference>
<dbReference type="GO" id="GO:0055085">
    <property type="term" value="P:transmembrane transport"/>
    <property type="evidence" value="ECO:0007669"/>
    <property type="project" value="InterPro"/>
</dbReference>
<comment type="similarity">
    <text evidence="7">Belongs to the binding-protein-dependent transport system permease family.</text>
</comment>
<dbReference type="GO" id="GO:0005886">
    <property type="term" value="C:plasma membrane"/>
    <property type="evidence" value="ECO:0007669"/>
    <property type="project" value="UniProtKB-SubCell"/>
</dbReference>
<dbReference type="Proteomes" id="UP000265742">
    <property type="component" value="Unassembled WGS sequence"/>
</dbReference>
<organism evidence="9 10">
    <name type="scientific">Amnibacterium setariae</name>
    <dbReference type="NCBI Taxonomy" id="2306585"/>
    <lineage>
        <taxon>Bacteria</taxon>
        <taxon>Bacillati</taxon>
        <taxon>Actinomycetota</taxon>
        <taxon>Actinomycetes</taxon>
        <taxon>Micrococcales</taxon>
        <taxon>Microbacteriaceae</taxon>
        <taxon>Amnibacterium</taxon>
    </lineage>
</organism>
<keyword evidence="4 7" id="KW-0812">Transmembrane</keyword>
<keyword evidence="5 7" id="KW-1133">Transmembrane helix</keyword>
<keyword evidence="10" id="KW-1185">Reference proteome</keyword>
<evidence type="ECO:0000256" key="1">
    <source>
        <dbReference type="ARBA" id="ARBA00004651"/>
    </source>
</evidence>
<dbReference type="Gene3D" id="1.10.3720.10">
    <property type="entry name" value="MetI-like"/>
    <property type="match status" value="1"/>
</dbReference>
<dbReference type="OrthoDB" id="9812701at2"/>
<evidence type="ECO:0000313" key="9">
    <source>
        <dbReference type="EMBL" id="RIX30434.1"/>
    </source>
</evidence>
<feature type="transmembrane region" description="Helical" evidence="7">
    <location>
        <begin position="138"/>
        <end position="156"/>
    </location>
</feature>
<feature type="transmembrane region" description="Helical" evidence="7">
    <location>
        <begin position="79"/>
        <end position="99"/>
    </location>
</feature>
<comment type="caution">
    <text evidence="9">The sequence shown here is derived from an EMBL/GenBank/DDBJ whole genome shotgun (WGS) entry which is preliminary data.</text>
</comment>
<dbReference type="PROSITE" id="PS50928">
    <property type="entry name" value="ABC_TM1"/>
    <property type="match status" value="1"/>
</dbReference>
<keyword evidence="2 7" id="KW-0813">Transport</keyword>
<sequence length="284" mass="29863">MSATWLRELLRRPAGAFGAAVLVLLVLCALVSLVWTPQDPFATDPFHRWQGPTAAHPFGTDGTGRDILSYVFAGTRTTVLVAVLSAAVAAVVGVVLAALGALGPRRLREPLAVLIDVLIAFPVLLIAIMLSAVLGPSLGVVVIATGIGFGVNIARVSRGEIRRVARTGYVLAARAAGLGPVRTLTDHVLPNTAPVLIVQLSLSAAVAVLAEAGLSFLGYGAPPSTPSWGRLLNDLQDYVTLYPLTVIWPGLAITVTVLAFNLFGDALREATDPRLVRSRSERTR</sequence>
<dbReference type="AlphaFoldDB" id="A0A3A1U0N7"/>
<reference evidence="10" key="1">
    <citation type="submission" date="2018-09" db="EMBL/GenBank/DDBJ databases">
        <authorList>
            <person name="Kim I."/>
        </authorList>
    </citation>
    <scope>NUCLEOTIDE SEQUENCE [LARGE SCALE GENOMIC DNA]</scope>
    <source>
        <strain evidence="10">DD4a</strain>
    </source>
</reference>
<name>A0A3A1U0N7_9MICO</name>
<evidence type="ECO:0000256" key="6">
    <source>
        <dbReference type="ARBA" id="ARBA00023136"/>
    </source>
</evidence>
<feature type="transmembrane region" description="Helical" evidence="7">
    <location>
        <begin position="111"/>
        <end position="132"/>
    </location>
</feature>
<dbReference type="CDD" id="cd06261">
    <property type="entry name" value="TM_PBP2"/>
    <property type="match status" value="1"/>
</dbReference>
<dbReference type="RefSeq" id="WP_119480795.1">
    <property type="nucleotide sequence ID" value="NZ_QXTG01000001.1"/>
</dbReference>
<feature type="transmembrane region" description="Helical" evidence="7">
    <location>
        <begin position="241"/>
        <end position="264"/>
    </location>
</feature>
<dbReference type="InterPro" id="IPR000515">
    <property type="entry name" value="MetI-like"/>
</dbReference>
<dbReference type="InterPro" id="IPR035906">
    <property type="entry name" value="MetI-like_sf"/>
</dbReference>
<evidence type="ECO:0000259" key="8">
    <source>
        <dbReference type="PROSITE" id="PS50928"/>
    </source>
</evidence>
<gene>
    <name evidence="9" type="ORF">D1781_03110</name>
</gene>
<dbReference type="PANTHER" id="PTHR43386">
    <property type="entry name" value="OLIGOPEPTIDE TRANSPORT SYSTEM PERMEASE PROTEIN APPC"/>
    <property type="match status" value="1"/>
</dbReference>
<evidence type="ECO:0000256" key="2">
    <source>
        <dbReference type="ARBA" id="ARBA00022448"/>
    </source>
</evidence>
<keyword evidence="3" id="KW-1003">Cell membrane</keyword>
<comment type="subcellular location">
    <subcellularLocation>
        <location evidence="1 7">Cell membrane</location>
        <topology evidence="1 7">Multi-pass membrane protein</topology>
    </subcellularLocation>
</comment>
<feature type="transmembrane region" description="Helical" evidence="7">
    <location>
        <begin position="14"/>
        <end position="35"/>
    </location>
</feature>
<keyword evidence="6 7" id="KW-0472">Membrane</keyword>
<protein>
    <submittedName>
        <fullName evidence="9">ABC transporter permease</fullName>
    </submittedName>
</protein>
<evidence type="ECO:0000256" key="5">
    <source>
        <dbReference type="ARBA" id="ARBA00022989"/>
    </source>
</evidence>
<accession>A0A3A1U0N7</accession>
<dbReference type="InterPro" id="IPR050366">
    <property type="entry name" value="BP-dependent_transpt_permease"/>
</dbReference>
<evidence type="ECO:0000256" key="3">
    <source>
        <dbReference type="ARBA" id="ARBA00022475"/>
    </source>
</evidence>